<evidence type="ECO:0000256" key="1">
    <source>
        <dbReference type="ARBA" id="ARBA00022450"/>
    </source>
</evidence>
<dbReference type="InterPro" id="IPR016036">
    <property type="entry name" value="Malonyl_transacylase_ACP-bd"/>
</dbReference>
<evidence type="ECO:0000259" key="4">
    <source>
        <dbReference type="SMART" id="SM00827"/>
    </source>
</evidence>
<organism evidence="5 6">
    <name type="scientific">Actinomadura rubrisoli</name>
    <dbReference type="NCBI Taxonomy" id="2530368"/>
    <lineage>
        <taxon>Bacteria</taxon>
        <taxon>Bacillati</taxon>
        <taxon>Actinomycetota</taxon>
        <taxon>Actinomycetes</taxon>
        <taxon>Streptosporangiales</taxon>
        <taxon>Thermomonosporaceae</taxon>
        <taxon>Actinomadura</taxon>
    </lineage>
</organism>
<dbReference type="Proteomes" id="UP000294513">
    <property type="component" value="Unassembled WGS sequence"/>
</dbReference>
<dbReference type="SUPFAM" id="SSF55048">
    <property type="entry name" value="Probable ACP-binding domain of malonyl-CoA ACP transacylase"/>
    <property type="match status" value="1"/>
</dbReference>
<evidence type="ECO:0000313" key="6">
    <source>
        <dbReference type="Proteomes" id="UP000294513"/>
    </source>
</evidence>
<keyword evidence="5" id="KW-0012">Acyltransferase</keyword>
<dbReference type="InterPro" id="IPR001227">
    <property type="entry name" value="Ac_transferase_dom_sf"/>
</dbReference>
<reference evidence="5 6" key="1">
    <citation type="submission" date="2019-03" db="EMBL/GenBank/DDBJ databases">
        <title>Draft genome sequences of novel Actinobacteria.</title>
        <authorList>
            <person name="Sahin N."/>
            <person name="Ay H."/>
            <person name="Saygin H."/>
        </authorList>
    </citation>
    <scope>NUCLEOTIDE SEQUENCE [LARGE SCALE GENOMIC DNA]</scope>
    <source>
        <strain evidence="5 6">H3C3</strain>
    </source>
</reference>
<dbReference type="Gene3D" id="3.40.366.10">
    <property type="entry name" value="Malonyl-Coenzyme A Acyl Carrier Protein, domain 2"/>
    <property type="match status" value="1"/>
</dbReference>
<dbReference type="InterPro" id="IPR016035">
    <property type="entry name" value="Acyl_Trfase/lysoPLipase"/>
</dbReference>
<dbReference type="PANTHER" id="PTHR43775:SF37">
    <property type="entry name" value="SI:DKEY-61P9.11"/>
    <property type="match status" value="1"/>
</dbReference>
<name>A0A4V2YU71_9ACTN</name>
<dbReference type="Pfam" id="PF00698">
    <property type="entry name" value="Acyl_transf_1"/>
    <property type="match status" value="1"/>
</dbReference>
<evidence type="ECO:0000313" key="5">
    <source>
        <dbReference type="EMBL" id="TDD76617.1"/>
    </source>
</evidence>
<dbReference type="PANTHER" id="PTHR43775">
    <property type="entry name" value="FATTY ACID SYNTHASE"/>
    <property type="match status" value="1"/>
</dbReference>
<dbReference type="InterPro" id="IPR050091">
    <property type="entry name" value="PKS_NRPS_Biosynth_Enz"/>
</dbReference>
<keyword evidence="6" id="KW-1185">Reference proteome</keyword>
<dbReference type="OrthoDB" id="4537517at2"/>
<feature type="domain" description="Malonyl-CoA:ACP transacylase (MAT)" evidence="4">
    <location>
        <begin position="18"/>
        <end position="311"/>
    </location>
</feature>
<dbReference type="AlphaFoldDB" id="A0A4V2YU71"/>
<keyword evidence="5" id="KW-0808">Transferase</keyword>
<protein>
    <submittedName>
        <fullName evidence="5">Acyltransferase domain-containing protein</fullName>
    </submittedName>
</protein>
<dbReference type="SUPFAM" id="SSF52151">
    <property type="entry name" value="FabD/lysophospholipase-like"/>
    <property type="match status" value="1"/>
</dbReference>
<dbReference type="RefSeq" id="WP_131899374.1">
    <property type="nucleotide sequence ID" value="NZ_SMKU01000209.1"/>
</dbReference>
<dbReference type="SMART" id="SM00827">
    <property type="entry name" value="PKS_AT"/>
    <property type="match status" value="1"/>
</dbReference>
<dbReference type="EMBL" id="SMKU01000209">
    <property type="protein sequence ID" value="TDD76617.1"/>
    <property type="molecule type" value="Genomic_DNA"/>
</dbReference>
<evidence type="ECO:0000256" key="3">
    <source>
        <dbReference type="SAM" id="MobiDB-lite"/>
    </source>
</evidence>
<comment type="caution">
    <text evidence="5">The sequence shown here is derived from an EMBL/GenBank/DDBJ whole genome shotgun (WGS) entry which is preliminary data.</text>
</comment>
<accession>A0A4V2YU71</accession>
<feature type="region of interest" description="Disordered" evidence="3">
    <location>
        <begin position="308"/>
        <end position="332"/>
    </location>
</feature>
<proteinExistence type="predicted"/>
<feature type="compositionally biased region" description="Basic and acidic residues" evidence="3">
    <location>
        <begin position="308"/>
        <end position="322"/>
    </location>
</feature>
<keyword evidence="1" id="KW-0596">Phosphopantetheine</keyword>
<dbReference type="InterPro" id="IPR014043">
    <property type="entry name" value="Acyl_transferase_dom"/>
</dbReference>
<evidence type="ECO:0000256" key="2">
    <source>
        <dbReference type="ARBA" id="ARBA00022553"/>
    </source>
</evidence>
<dbReference type="GO" id="GO:0006633">
    <property type="term" value="P:fatty acid biosynthetic process"/>
    <property type="evidence" value="ECO:0007669"/>
    <property type="project" value="TreeGrafter"/>
</dbReference>
<gene>
    <name evidence="5" type="ORF">E1298_30530</name>
</gene>
<dbReference type="GO" id="GO:0004312">
    <property type="term" value="F:fatty acid synthase activity"/>
    <property type="evidence" value="ECO:0007669"/>
    <property type="project" value="TreeGrafter"/>
</dbReference>
<sequence length="332" mass="34881">MTEDRAGGDGRPLPIALLIPGQGAQHPRMAAALYGRVETFTRTMDEAFELMGPQGEAVRAEWLAERPSSSFDDVTVAQPLLYAVGYALARTLTGWCGRPDALLGHSAGELVAATVAGVFGFADGMRLMTTRMPDLAATEPGGMLAVAAPADELAPLLGGDVHLAAVNGPRQVLLSGAAEPLARAAAALEEAGVTCKRVPAHQAFHSPLMAAASERAGEKWTGVALAPPRIPLYSAYDVGPLDPGRACDRSFWIGQPARTVHFAAALDRLLSDGDYLLVETGPGQGLTMLARRHPAVLAGRSQVIGLMPDRRRGDDSERDAVRRASGRVLAGR</sequence>
<keyword evidence="2" id="KW-0597">Phosphoprotein</keyword>